<name>A0ABT1EII9_9FIRM</name>
<reference evidence="2 3" key="1">
    <citation type="journal article" date="2022" name="Genome Biol. Evol.">
        <title>Host diet, physiology and behaviors set the stage for Lachnospiraceae cladogenesis.</title>
        <authorList>
            <person name="Vera-Ponce De Leon A."/>
            <person name="Schneider M."/>
            <person name="Jahnes B.C."/>
            <person name="Sadowski V."/>
            <person name="Camuy-Velez L.A."/>
            <person name="Duan J."/>
            <person name="Sabree Z.L."/>
        </authorList>
    </citation>
    <scope>NUCLEOTIDE SEQUENCE [LARGE SCALE GENOMIC DNA]</scope>
    <source>
        <strain evidence="2 3">PAL227</strain>
    </source>
</reference>
<protein>
    <recommendedName>
        <fullName evidence="4">Lipoprotein</fullName>
    </recommendedName>
</protein>
<accession>A0ABT1EII9</accession>
<evidence type="ECO:0000313" key="2">
    <source>
        <dbReference type="EMBL" id="MCP1109501.1"/>
    </source>
</evidence>
<dbReference type="EMBL" id="JAMZFV010000004">
    <property type="protein sequence ID" value="MCP1109501.1"/>
    <property type="molecule type" value="Genomic_DNA"/>
</dbReference>
<dbReference type="PROSITE" id="PS51257">
    <property type="entry name" value="PROKAR_LIPOPROTEIN"/>
    <property type="match status" value="1"/>
</dbReference>
<evidence type="ECO:0000313" key="3">
    <source>
        <dbReference type="Proteomes" id="UP001523565"/>
    </source>
</evidence>
<keyword evidence="1" id="KW-0175">Coiled coil</keyword>
<keyword evidence="3" id="KW-1185">Reference proteome</keyword>
<feature type="coiled-coil region" evidence="1">
    <location>
        <begin position="178"/>
        <end position="205"/>
    </location>
</feature>
<evidence type="ECO:0000256" key="1">
    <source>
        <dbReference type="SAM" id="Coils"/>
    </source>
</evidence>
<organism evidence="2 3">
    <name type="scientific">Ohessyouella blattaphilus</name>
    <dbReference type="NCBI Taxonomy" id="2949333"/>
    <lineage>
        <taxon>Bacteria</taxon>
        <taxon>Bacillati</taxon>
        <taxon>Bacillota</taxon>
        <taxon>Clostridia</taxon>
        <taxon>Lachnospirales</taxon>
        <taxon>Lachnospiraceae</taxon>
        <taxon>Ohessyouella</taxon>
    </lineage>
</organism>
<gene>
    <name evidence="2" type="ORF">NK118_04460</name>
</gene>
<dbReference type="RefSeq" id="WP_262068408.1">
    <property type="nucleotide sequence ID" value="NZ_JAMXOC010000004.1"/>
</dbReference>
<comment type="caution">
    <text evidence="2">The sequence shown here is derived from an EMBL/GenBank/DDBJ whole genome shotgun (WGS) entry which is preliminary data.</text>
</comment>
<evidence type="ECO:0008006" key="4">
    <source>
        <dbReference type="Google" id="ProtNLM"/>
    </source>
</evidence>
<dbReference type="Proteomes" id="UP001523565">
    <property type="component" value="Unassembled WGS sequence"/>
</dbReference>
<sequence>MRFRLLKVILCIALFFLMIGCTSRKDIEEQNIEANEDSQDKVVDGIMFEVSKEPNPPYTEGKVYTEVVYQEELEDIVRSMSDMISTDEKVTIEDICHAELVYTYARRPEMILVDFKQECGMLWERDAGLNYVSMESYASGSFSCVSEGQRKYWDVGHGYITEDGVVYVHNMAEDEMGEMTKEQEAKVLQREKKTHERRMKAKEKR</sequence>
<proteinExistence type="predicted"/>